<evidence type="ECO:0000313" key="3">
    <source>
        <dbReference type="Proteomes" id="UP000177140"/>
    </source>
</evidence>
<gene>
    <name evidence="2" type="ORF">A2556_02065</name>
</gene>
<protein>
    <recommendedName>
        <fullName evidence="4">Type II secretion system protein GspI C-terminal domain-containing protein</fullName>
    </recommendedName>
</protein>
<sequence>MIIKHKKQNNAGYTLVEVVVAVAVFLIVATAIYDGYTSLLKMITSTRLKTVAIALANENLEIARNLPYDSVGLTDGVPIGTLFHFSTSTRSGVEFSVQLSVQNIDDPFDGLAGSDLLPNDYKRVEVDITCLACANFTPFSASTYIAPDNLER</sequence>
<proteinExistence type="predicted"/>
<keyword evidence="1" id="KW-0472">Membrane</keyword>
<feature type="transmembrane region" description="Helical" evidence="1">
    <location>
        <begin position="12"/>
        <end position="33"/>
    </location>
</feature>
<reference evidence="2 3" key="1">
    <citation type="journal article" date="2016" name="Nat. Commun.">
        <title>Thousands of microbial genomes shed light on interconnected biogeochemical processes in an aquifer system.</title>
        <authorList>
            <person name="Anantharaman K."/>
            <person name="Brown C.T."/>
            <person name="Hug L.A."/>
            <person name="Sharon I."/>
            <person name="Castelle C.J."/>
            <person name="Probst A.J."/>
            <person name="Thomas B.C."/>
            <person name="Singh A."/>
            <person name="Wilkins M.J."/>
            <person name="Karaoz U."/>
            <person name="Brodie E.L."/>
            <person name="Williams K.H."/>
            <person name="Hubbard S.S."/>
            <person name="Banfield J.F."/>
        </authorList>
    </citation>
    <scope>NUCLEOTIDE SEQUENCE [LARGE SCALE GENOMIC DNA]</scope>
</reference>
<dbReference type="InterPro" id="IPR012902">
    <property type="entry name" value="N_methyl_site"/>
</dbReference>
<keyword evidence="1" id="KW-0812">Transmembrane</keyword>
<keyword evidence="1" id="KW-1133">Transmembrane helix</keyword>
<evidence type="ECO:0008006" key="4">
    <source>
        <dbReference type="Google" id="ProtNLM"/>
    </source>
</evidence>
<dbReference type="AlphaFoldDB" id="A0A1G2QMK5"/>
<dbReference type="Pfam" id="PF07963">
    <property type="entry name" value="N_methyl"/>
    <property type="match status" value="1"/>
</dbReference>
<evidence type="ECO:0000256" key="1">
    <source>
        <dbReference type="SAM" id="Phobius"/>
    </source>
</evidence>
<dbReference type="EMBL" id="MHTM01000029">
    <property type="protein sequence ID" value="OHA61845.1"/>
    <property type="molecule type" value="Genomic_DNA"/>
</dbReference>
<organism evidence="2 3">
    <name type="scientific">Candidatus Vogelbacteria bacterium RIFOXYD2_FULL_44_9</name>
    <dbReference type="NCBI Taxonomy" id="1802441"/>
    <lineage>
        <taxon>Bacteria</taxon>
        <taxon>Candidatus Vogeliibacteriota</taxon>
    </lineage>
</organism>
<dbReference type="NCBIfam" id="TIGR02532">
    <property type="entry name" value="IV_pilin_GFxxxE"/>
    <property type="match status" value="1"/>
</dbReference>
<name>A0A1G2QMK5_9BACT</name>
<accession>A0A1G2QMK5</accession>
<evidence type="ECO:0000313" key="2">
    <source>
        <dbReference type="EMBL" id="OHA61845.1"/>
    </source>
</evidence>
<dbReference type="PROSITE" id="PS00409">
    <property type="entry name" value="PROKAR_NTER_METHYL"/>
    <property type="match status" value="1"/>
</dbReference>
<dbReference type="Proteomes" id="UP000177140">
    <property type="component" value="Unassembled WGS sequence"/>
</dbReference>
<comment type="caution">
    <text evidence="2">The sequence shown here is derived from an EMBL/GenBank/DDBJ whole genome shotgun (WGS) entry which is preliminary data.</text>
</comment>